<dbReference type="PANTHER" id="PTHR43166">
    <property type="entry name" value="AMINO ACID IMPORT ATP-BINDING PROTEIN"/>
    <property type="match status" value="1"/>
</dbReference>
<dbReference type="Proteomes" id="UP001055156">
    <property type="component" value="Unassembled WGS sequence"/>
</dbReference>
<dbReference type="Pfam" id="PF00005">
    <property type="entry name" value="ABC_tran"/>
    <property type="match status" value="1"/>
</dbReference>
<dbReference type="NCBIfam" id="TIGR01726">
    <property type="entry name" value="HEQRo_perm_3TM"/>
    <property type="match status" value="1"/>
</dbReference>
<evidence type="ECO:0000256" key="3">
    <source>
        <dbReference type="ARBA" id="ARBA00005417"/>
    </source>
</evidence>
<dbReference type="CDD" id="cd03262">
    <property type="entry name" value="ABC_HisP_GlnQ"/>
    <property type="match status" value="1"/>
</dbReference>
<dbReference type="Gene3D" id="1.10.3720.10">
    <property type="entry name" value="MetI-like"/>
    <property type="match status" value="1"/>
</dbReference>
<evidence type="ECO:0000313" key="16">
    <source>
        <dbReference type="Proteomes" id="UP001055156"/>
    </source>
</evidence>
<sequence>MDPFLHYLSMPYLLEGIGYTLLITGLGLLGGLAMGLLLAAMQLSRFKALAVLARGYAIVFRGTPLILQMVFCYNALPLIGIKLSAIAAAGLALALNEAPFIAEILRSNVLGVDRGQVSAGQALGMTPAAILRRIIAPQAIRAMVPALGNETVSALKNSSLASVVAVQELTLRSTQLASATFDFFSIFCASGLMYLGLTGAVALIQVGVERLLDLDRPPAREQFARLLRALLPGRAAPPSAAVPATPAPAAVPLAPAEPLPALRRLRPGADGLDRAARSERLAGHATAVAISGLRKRYGGHTVLDGVDLSVRAGEVVALLGPSGSGKSTLLRCINRLETWEEGTIRVGGCSLDVDERGRRLTPRAIAEMRASVGVGMVFQQFNLFGHLTARENIAGPLRWVQRRSPREAARRAQELLERVGLAQRADALPRHLSGGQQQRVAIARAVAPGPSVLLLDEPTSALDPELVSEVLEVIRRLAVEEGLAMIISTHQLRFAGEVADRIVFLSGGRIVEEGPADRVLAAPAHPLTARFLRTMDAA</sequence>
<dbReference type="InterPro" id="IPR003593">
    <property type="entry name" value="AAA+_ATPase"/>
</dbReference>
<reference evidence="15" key="1">
    <citation type="journal article" date="2021" name="Front. Microbiol.">
        <title>Comprehensive Comparative Genomics and Phenotyping of Methylobacterium Species.</title>
        <authorList>
            <person name="Alessa O."/>
            <person name="Ogura Y."/>
            <person name="Fujitani Y."/>
            <person name="Takami H."/>
            <person name="Hayashi T."/>
            <person name="Sahin N."/>
            <person name="Tani A."/>
        </authorList>
    </citation>
    <scope>NUCLEOTIDE SEQUENCE</scope>
    <source>
        <strain evidence="15">NBRC 15689</strain>
    </source>
</reference>
<evidence type="ECO:0000259" key="14">
    <source>
        <dbReference type="PROSITE" id="PS50928"/>
    </source>
</evidence>
<dbReference type="InterPro" id="IPR027417">
    <property type="entry name" value="P-loop_NTPase"/>
</dbReference>
<feature type="domain" description="ABC transporter" evidence="13">
    <location>
        <begin position="288"/>
        <end position="532"/>
    </location>
</feature>
<evidence type="ECO:0000256" key="10">
    <source>
        <dbReference type="ARBA" id="ARBA00022989"/>
    </source>
</evidence>
<reference evidence="15" key="2">
    <citation type="submission" date="2021-08" db="EMBL/GenBank/DDBJ databases">
        <authorList>
            <person name="Tani A."/>
            <person name="Ola A."/>
            <person name="Ogura Y."/>
            <person name="Katsura K."/>
            <person name="Hayashi T."/>
        </authorList>
    </citation>
    <scope>NUCLEOTIDE SEQUENCE</scope>
    <source>
        <strain evidence="15">NBRC 15689</strain>
    </source>
</reference>
<keyword evidence="6" id="KW-1003">Cell membrane</keyword>
<dbReference type="InterPro" id="IPR000515">
    <property type="entry name" value="MetI-like"/>
</dbReference>
<keyword evidence="9 15" id="KW-0067">ATP-binding</keyword>
<gene>
    <name evidence="15" type="primary">btuD_12</name>
    <name evidence="15" type="ORF">LKMONMHP_4296</name>
</gene>
<evidence type="ECO:0000256" key="12">
    <source>
        <dbReference type="RuleBase" id="RU363032"/>
    </source>
</evidence>
<accession>A0ABQ4TCI6</accession>
<dbReference type="Pfam" id="PF00528">
    <property type="entry name" value="BPD_transp_1"/>
    <property type="match status" value="1"/>
</dbReference>
<feature type="transmembrane region" description="Helical" evidence="12">
    <location>
        <begin position="77"/>
        <end position="96"/>
    </location>
</feature>
<keyword evidence="8" id="KW-0547">Nucleotide-binding</keyword>
<feature type="transmembrane region" description="Helical" evidence="12">
    <location>
        <begin position="16"/>
        <end position="39"/>
    </location>
</feature>
<keyword evidence="16" id="KW-1185">Reference proteome</keyword>
<evidence type="ECO:0000256" key="5">
    <source>
        <dbReference type="ARBA" id="ARBA00022448"/>
    </source>
</evidence>
<comment type="similarity">
    <text evidence="4">Belongs to the binding-protein-dependent transport system permease family. HisMQ subfamily.</text>
</comment>
<dbReference type="PROSITE" id="PS50928">
    <property type="entry name" value="ABC_TM1"/>
    <property type="match status" value="1"/>
</dbReference>
<dbReference type="RefSeq" id="WP_238313908.1">
    <property type="nucleotide sequence ID" value="NZ_BPQV01000015.1"/>
</dbReference>
<keyword evidence="11 12" id="KW-0472">Membrane</keyword>
<evidence type="ECO:0000256" key="11">
    <source>
        <dbReference type="ARBA" id="ARBA00023136"/>
    </source>
</evidence>
<dbReference type="SUPFAM" id="SSF161098">
    <property type="entry name" value="MetI-like"/>
    <property type="match status" value="1"/>
</dbReference>
<dbReference type="CDD" id="cd06261">
    <property type="entry name" value="TM_PBP2"/>
    <property type="match status" value="1"/>
</dbReference>
<dbReference type="SUPFAM" id="SSF52540">
    <property type="entry name" value="P-loop containing nucleoside triphosphate hydrolases"/>
    <property type="match status" value="1"/>
</dbReference>
<dbReference type="GO" id="GO:0005524">
    <property type="term" value="F:ATP binding"/>
    <property type="evidence" value="ECO:0007669"/>
    <property type="project" value="UniProtKB-KW"/>
</dbReference>
<evidence type="ECO:0000259" key="13">
    <source>
        <dbReference type="PROSITE" id="PS50893"/>
    </source>
</evidence>
<evidence type="ECO:0000256" key="6">
    <source>
        <dbReference type="ARBA" id="ARBA00022475"/>
    </source>
</evidence>
<comment type="similarity">
    <text evidence="3">Belongs to the ABC transporter superfamily.</text>
</comment>
<dbReference type="InterPro" id="IPR003439">
    <property type="entry name" value="ABC_transporter-like_ATP-bd"/>
</dbReference>
<dbReference type="Gene3D" id="3.40.50.300">
    <property type="entry name" value="P-loop containing nucleotide triphosphate hydrolases"/>
    <property type="match status" value="1"/>
</dbReference>
<feature type="transmembrane region" description="Helical" evidence="12">
    <location>
        <begin position="51"/>
        <end position="71"/>
    </location>
</feature>
<dbReference type="PANTHER" id="PTHR43166:SF35">
    <property type="entry name" value="L-CYSTINE IMPORT ATP-BINDING PROTEIN TCYN"/>
    <property type="match status" value="1"/>
</dbReference>
<evidence type="ECO:0000256" key="2">
    <source>
        <dbReference type="ARBA" id="ARBA00004429"/>
    </source>
</evidence>
<comment type="subcellular location">
    <subcellularLocation>
        <location evidence="2">Cell inner membrane</location>
        <topology evidence="2">Multi-pass membrane protein</topology>
    </subcellularLocation>
    <subcellularLocation>
        <location evidence="12">Cell membrane</location>
        <topology evidence="12">Multi-pass membrane protein</topology>
    </subcellularLocation>
    <subcellularLocation>
        <location evidence="1">Cell membrane</location>
        <topology evidence="1">Peripheral membrane protein</topology>
    </subcellularLocation>
</comment>
<evidence type="ECO:0000256" key="8">
    <source>
        <dbReference type="ARBA" id="ARBA00022741"/>
    </source>
</evidence>
<feature type="transmembrane region" description="Helical" evidence="12">
    <location>
        <begin position="181"/>
        <end position="204"/>
    </location>
</feature>
<evidence type="ECO:0000256" key="1">
    <source>
        <dbReference type="ARBA" id="ARBA00004202"/>
    </source>
</evidence>
<evidence type="ECO:0000256" key="9">
    <source>
        <dbReference type="ARBA" id="ARBA00022840"/>
    </source>
</evidence>
<dbReference type="SMART" id="SM00382">
    <property type="entry name" value="AAA"/>
    <property type="match status" value="1"/>
</dbReference>
<proteinExistence type="inferred from homology"/>
<keyword evidence="7 12" id="KW-0812">Transmembrane</keyword>
<dbReference type="PROSITE" id="PS50893">
    <property type="entry name" value="ABC_TRANSPORTER_2"/>
    <property type="match status" value="1"/>
</dbReference>
<organism evidence="15 16">
    <name type="scientific">Methylobacterium organophilum</name>
    <dbReference type="NCBI Taxonomy" id="410"/>
    <lineage>
        <taxon>Bacteria</taxon>
        <taxon>Pseudomonadati</taxon>
        <taxon>Pseudomonadota</taxon>
        <taxon>Alphaproteobacteria</taxon>
        <taxon>Hyphomicrobiales</taxon>
        <taxon>Methylobacteriaceae</taxon>
        <taxon>Methylobacterium</taxon>
    </lineage>
</organism>
<dbReference type="InterPro" id="IPR010065">
    <property type="entry name" value="AA_ABC_transptr_permease_3TM"/>
</dbReference>
<evidence type="ECO:0000256" key="4">
    <source>
        <dbReference type="ARBA" id="ARBA00010072"/>
    </source>
</evidence>
<protein>
    <submittedName>
        <fullName evidence="15">Vitamin B12 import ATP-binding protein BtuD</fullName>
    </submittedName>
</protein>
<dbReference type="InterPro" id="IPR017871">
    <property type="entry name" value="ABC_transporter-like_CS"/>
</dbReference>
<dbReference type="EMBL" id="BPQV01000015">
    <property type="protein sequence ID" value="GJE29415.1"/>
    <property type="molecule type" value="Genomic_DNA"/>
</dbReference>
<dbReference type="InterPro" id="IPR050086">
    <property type="entry name" value="MetN_ABC_transporter-like"/>
</dbReference>
<comment type="caution">
    <text evidence="15">The sequence shown here is derived from an EMBL/GenBank/DDBJ whole genome shotgun (WGS) entry which is preliminary data.</text>
</comment>
<dbReference type="InterPro" id="IPR035906">
    <property type="entry name" value="MetI-like_sf"/>
</dbReference>
<keyword evidence="10 12" id="KW-1133">Transmembrane helix</keyword>
<evidence type="ECO:0000256" key="7">
    <source>
        <dbReference type="ARBA" id="ARBA00022692"/>
    </source>
</evidence>
<name>A0ABQ4TCI6_METOR</name>
<keyword evidence="5 12" id="KW-0813">Transport</keyword>
<evidence type="ECO:0000313" key="15">
    <source>
        <dbReference type="EMBL" id="GJE29415.1"/>
    </source>
</evidence>
<dbReference type="PROSITE" id="PS00211">
    <property type="entry name" value="ABC_TRANSPORTER_1"/>
    <property type="match status" value="1"/>
</dbReference>
<feature type="domain" description="ABC transmembrane type-1" evidence="14">
    <location>
        <begin position="17"/>
        <end position="205"/>
    </location>
</feature>